<dbReference type="AlphaFoldDB" id="A0A432XZ61"/>
<accession>A0A432XZ61</accession>
<dbReference type="RefSeq" id="WP_126761016.1">
    <property type="nucleotide sequence ID" value="NZ_JBHLTZ010000004.1"/>
</dbReference>
<dbReference type="Proteomes" id="UP000287198">
    <property type="component" value="Unassembled WGS sequence"/>
</dbReference>
<name>A0A432XZ61_9GAMM</name>
<keyword evidence="2" id="KW-1185">Reference proteome</keyword>
<evidence type="ECO:0000313" key="1">
    <source>
        <dbReference type="EMBL" id="RUO54006.1"/>
    </source>
</evidence>
<comment type="caution">
    <text evidence="1">The sequence shown here is derived from an EMBL/GenBank/DDBJ whole genome shotgun (WGS) entry which is preliminary data.</text>
</comment>
<evidence type="ECO:0000313" key="2">
    <source>
        <dbReference type="Proteomes" id="UP000287198"/>
    </source>
</evidence>
<dbReference type="EMBL" id="PIPW01000001">
    <property type="protein sequence ID" value="RUO54006.1"/>
    <property type="molecule type" value="Genomic_DNA"/>
</dbReference>
<sequence>MESTGDKRKLRKSMELERELWSKLAQAKIRTFYSVSELIAIAVDSFDFNSIREPKVVTRPRKNKPQHPPQ</sequence>
<reference evidence="2" key="1">
    <citation type="journal article" date="2018" name="Front. Microbiol.">
        <title>Genome-Based Analysis Reveals the Taxonomy and Diversity of the Family Idiomarinaceae.</title>
        <authorList>
            <person name="Liu Y."/>
            <person name="Lai Q."/>
            <person name="Shao Z."/>
        </authorList>
    </citation>
    <scope>NUCLEOTIDE SEQUENCE [LARGE SCALE GENOMIC DNA]</scope>
    <source>
        <strain evidence="2">BH195</strain>
    </source>
</reference>
<proteinExistence type="predicted"/>
<gene>
    <name evidence="1" type="ORF">CWI69_00805</name>
</gene>
<organism evidence="1 2">
    <name type="scientific">Pseudidiomarina halophila</name>
    <dbReference type="NCBI Taxonomy" id="1449799"/>
    <lineage>
        <taxon>Bacteria</taxon>
        <taxon>Pseudomonadati</taxon>
        <taxon>Pseudomonadota</taxon>
        <taxon>Gammaproteobacteria</taxon>
        <taxon>Alteromonadales</taxon>
        <taxon>Idiomarinaceae</taxon>
        <taxon>Pseudidiomarina</taxon>
    </lineage>
</organism>
<protein>
    <submittedName>
        <fullName evidence="1">Uncharacterized protein</fullName>
    </submittedName>
</protein>